<gene>
    <name evidence="4" type="ORF">CBF28_01860</name>
</gene>
<dbReference type="Gene3D" id="1.10.1470.10">
    <property type="entry name" value="YjbJ"/>
    <property type="match status" value="1"/>
</dbReference>
<dbReference type="InterPro" id="IPR036629">
    <property type="entry name" value="YjbJ_sf"/>
</dbReference>
<dbReference type="GeneID" id="95580615"/>
<protein>
    <submittedName>
        <fullName evidence="4">CsbD family protein</fullName>
    </submittedName>
</protein>
<evidence type="ECO:0000313" key="4">
    <source>
        <dbReference type="EMBL" id="RSU16298.1"/>
    </source>
</evidence>
<dbReference type="SUPFAM" id="SSF69047">
    <property type="entry name" value="Hypothetical protein YjbJ"/>
    <property type="match status" value="1"/>
</dbReference>
<keyword evidence="5" id="KW-1185">Reference proteome</keyword>
<sequence>MTDKGFTDKIKGKVKETTGDITNDKELKTEGLVDQAKGKVKKASSDIKEASEEVKEKVEKKLDKHK</sequence>
<proteinExistence type="inferred from homology"/>
<evidence type="ECO:0000313" key="5">
    <source>
        <dbReference type="Proteomes" id="UP000288028"/>
    </source>
</evidence>
<dbReference type="InterPro" id="IPR008462">
    <property type="entry name" value="CsbD"/>
</dbReference>
<dbReference type="Pfam" id="PF05532">
    <property type="entry name" value="CsbD"/>
    <property type="match status" value="1"/>
</dbReference>
<evidence type="ECO:0000256" key="2">
    <source>
        <dbReference type="SAM" id="MobiDB-lite"/>
    </source>
</evidence>
<comment type="similarity">
    <text evidence="1">Belongs to the UPF0337 (CsbD) family.</text>
</comment>
<feature type="region of interest" description="Disordered" evidence="2">
    <location>
        <begin position="39"/>
        <end position="66"/>
    </location>
</feature>
<reference evidence="4 5" key="1">
    <citation type="submission" date="2017-05" db="EMBL/GenBank/DDBJ databases">
        <title>Vagococcus spp. assemblies.</title>
        <authorList>
            <person name="Gulvik C.A."/>
        </authorList>
    </citation>
    <scope>NUCLEOTIDE SEQUENCE [LARGE SCALE GENOMIC DNA]</scope>
    <source>
        <strain evidence="4 5">SS1714</strain>
    </source>
</reference>
<feature type="domain" description="CsbD-like" evidence="3">
    <location>
        <begin position="4"/>
        <end position="52"/>
    </location>
</feature>
<accession>A0A430B7R1</accession>
<dbReference type="AlphaFoldDB" id="A0A430B7R1"/>
<feature type="compositionally biased region" description="Basic and acidic residues" evidence="2">
    <location>
        <begin position="43"/>
        <end position="66"/>
    </location>
</feature>
<evidence type="ECO:0000256" key="1">
    <source>
        <dbReference type="ARBA" id="ARBA00009129"/>
    </source>
</evidence>
<dbReference type="EMBL" id="NGKB01000002">
    <property type="protein sequence ID" value="RSU16298.1"/>
    <property type="molecule type" value="Genomic_DNA"/>
</dbReference>
<dbReference type="RefSeq" id="WP_126791341.1">
    <property type="nucleotide sequence ID" value="NZ_CP060720.1"/>
</dbReference>
<dbReference type="Proteomes" id="UP000288028">
    <property type="component" value="Unassembled WGS sequence"/>
</dbReference>
<name>A0A430B7R1_9ENTE</name>
<dbReference type="OrthoDB" id="2200356at2"/>
<evidence type="ECO:0000259" key="3">
    <source>
        <dbReference type="Pfam" id="PF05532"/>
    </source>
</evidence>
<organism evidence="4 5">
    <name type="scientific">Vagococcus carniphilus</name>
    <dbReference type="NCBI Taxonomy" id="218144"/>
    <lineage>
        <taxon>Bacteria</taxon>
        <taxon>Bacillati</taxon>
        <taxon>Bacillota</taxon>
        <taxon>Bacilli</taxon>
        <taxon>Lactobacillales</taxon>
        <taxon>Enterococcaceae</taxon>
        <taxon>Vagococcus</taxon>
    </lineage>
</organism>
<comment type="caution">
    <text evidence="4">The sequence shown here is derived from an EMBL/GenBank/DDBJ whole genome shotgun (WGS) entry which is preliminary data.</text>
</comment>